<dbReference type="InterPro" id="IPR016024">
    <property type="entry name" value="ARM-type_fold"/>
</dbReference>
<accession>A0A7J6KZ17</accession>
<dbReference type="Proteomes" id="UP000591131">
    <property type="component" value="Unassembled WGS sequence"/>
</dbReference>
<name>A0A7J6KZ17_PERCH</name>
<protein>
    <recommendedName>
        <fullName evidence="4">HEAT repeat-containing protein 2</fullName>
    </recommendedName>
</protein>
<proteinExistence type="predicted"/>
<evidence type="ECO:0000313" key="3">
    <source>
        <dbReference type="Proteomes" id="UP000591131"/>
    </source>
</evidence>
<dbReference type="EMBL" id="JAAPAO010000929">
    <property type="protein sequence ID" value="KAF4652400.1"/>
    <property type="molecule type" value="Genomic_DNA"/>
</dbReference>
<comment type="caution">
    <text evidence="2">The sequence shown here is derived from an EMBL/GenBank/DDBJ whole genome shotgun (WGS) entry which is preliminary data.</text>
</comment>
<evidence type="ECO:0000256" key="1">
    <source>
        <dbReference type="SAM" id="MobiDB-lite"/>
    </source>
</evidence>
<reference evidence="2 3" key="1">
    <citation type="submission" date="2020-04" db="EMBL/GenBank/DDBJ databases">
        <title>Perkinsus chesapeaki whole genome sequence.</title>
        <authorList>
            <person name="Bogema D.R."/>
        </authorList>
    </citation>
    <scope>NUCLEOTIDE SEQUENCE [LARGE SCALE GENOMIC DNA]</scope>
    <source>
        <strain evidence="2">ATCC PRA-425</strain>
    </source>
</reference>
<evidence type="ECO:0008006" key="4">
    <source>
        <dbReference type="Google" id="ProtNLM"/>
    </source>
</evidence>
<dbReference type="SUPFAM" id="SSF48371">
    <property type="entry name" value="ARM repeat"/>
    <property type="match status" value="1"/>
</dbReference>
<sequence length="727" mass="78505">MSLPESAVPPASASAPLATASLEEIARLFSDEWSSSPPETEPEARVVDCCELVVAALLSHARTWLGVSRLMQAVHSAGGSGPVEALRWASARLTLVLCENAPVLLTSSRREVGEWCECVALILPHVGDSSLAVRRASRDAMRLLLERNEQSHDRIEEIMPTELRRKNRECSTDHRRPCMLHQLLAVGLADVLPSEAVPALLQHLMKGVHNSDLRAAVSTIDALHLILLHRASSFDKETAAKMISTIFDDAEKLPSGSVLQQKVLACTQVLASSHFDSAISELLEVGDGEFSQSQLHAIRVMVKEKPLLLRMLNCLTDILNNSFPSADGQPNRVVTAATEAFDVIVRVEDSAVVLYSPSVLETSTIAEEAPIEHVLGPVDRLTPGCHEDCSELGHTELGDESPPKPKRCHQTQAAPSIPSDLVAKCAECFLSVVGDPEQPCVRKHAIKGLANVLLLSADKENGLMELAEHKATDILDQLMMSLTDIETELVCEAVNACHRAAVLRPVGCDPELWESQLLSKLGPALLPLTDSPSPILRKSCFYLLSKLCQIAAVQPTTTANASRSFCRVEARIAVTCALRLWDSSPAVGDAVKSCLAMLLREPEAALPLLVESAKSPASLSELVGVLVNARDGQLLFSDCDLDYHINICCGFMNGITEGSIEVAAATVAVILLVHIGATRLDRETFAELRNRLMRITVALNPWSLHKPHMAHLVGLLATLPAVPSPAV</sequence>
<evidence type="ECO:0000313" key="2">
    <source>
        <dbReference type="EMBL" id="KAF4652400.1"/>
    </source>
</evidence>
<dbReference type="AlphaFoldDB" id="A0A7J6KZ17"/>
<gene>
    <name evidence="2" type="ORF">FOL47_011097</name>
</gene>
<keyword evidence="3" id="KW-1185">Reference proteome</keyword>
<organism evidence="2 3">
    <name type="scientific">Perkinsus chesapeaki</name>
    <name type="common">Clam parasite</name>
    <name type="synonym">Perkinsus andrewsi</name>
    <dbReference type="NCBI Taxonomy" id="330153"/>
    <lineage>
        <taxon>Eukaryota</taxon>
        <taxon>Sar</taxon>
        <taxon>Alveolata</taxon>
        <taxon>Perkinsozoa</taxon>
        <taxon>Perkinsea</taxon>
        <taxon>Perkinsida</taxon>
        <taxon>Perkinsidae</taxon>
        <taxon>Perkinsus</taxon>
    </lineage>
</organism>
<dbReference type="OrthoDB" id="422956at2759"/>
<feature type="region of interest" description="Disordered" evidence="1">
    <location>
        <begin position="392"/>
        <end position="411"/>
    </location>
</feature>
<feature type="compositionally biased region" description="Basic and acidic residues" evidence="1">
    <location>
        <begin position="392"/>
        <end position="403"/>
    </location>
</feature>